<keyword evidence="6" id="KW-0479">Metal-binding</keyword>
<evidence type="ECO:0000256" key="1">
    <source>
        <dbReference type="ARBA" id="ARBA00002901"/>
    </source>
</evidence>
<dbReference type="GO" id="GO:0061599">
    <property type="term" value="F:molybdopterin molybdotransferase activity"/>
    <property type="evidence" value="ECO:0007669"/>
    <property type="project" value="UniProtKB-UniRule"/>
</dbReference>
<dbReference type="InterPro" id="IPR008284">
    <property type="entry name" value="MoCF_biosynth_CS"/>
</dbReference>
<evidence type="ECO:0000256" key="6">
    <source>
        <dbReference type="RuleBase" id="RU365090"/>
    </source>
</evidence>
<organism evidence="8 9">
    <name type="scientific">Ilyomonas limi</name>
    <dbReference type="NCBI Taxonomy" id="2575867"/>
    <lineage>
        <taxon>Bacteria</taxon>
        <taxon>Pseudomonadati</taxon>
        <taxon>Bacteroidota</taxon>
        <taxon>Chitinophagia</taxon>
        <taxon>Chitinophagales</taxon>
        <taxon>Chitinophagaceae</taxon>
        <taxon>Ilyomonas</taxon>
    </lineage>
</organism>
<reference evidence="8 9" key="1">
    <citation type="submission" date="2019-05" db="EMBL/GenBank/DDBJ databases">
        <title>Panacibacter sp. strain 17mud1-8 Genome sequencing and assembly.</title>
        <authorList>
            <person name="Chhetri G."/>
        </authorList>
    </citation>
    <scope>NUCLEOTIDE SEQUENCE [LARGE SCALE GENOMIC DNA]</scope>
    <source>
        <strain evidence="8 9">17mud1-8</strain>
    </source>
</reference>
<dbReference type="EC" id="2.10.1.1" evidence="6"/>
<dbReference type="Proteomes" id="UP000305848">
    <property type="component" value="Unassembled WGS sequence"/>
</dbReference>
<gene>
    <name evidence="8" type="ORF">FC093_01175</name>
</gene>
<keyword evidence="6" id="KW-0500">Molybdenum</keyword>
<dbReference type="GO" id="GO:0005829">
    <property type="term" value="C:cytosol"/>
    <property type="evidence" value="ECO:0007669"/>
    <property type="project" value="TreeGrafter"/>
</dbReference>
<comment type="function">
    <text evidence="1 6">Catalyzes the insertion of molybdate into adenylated molybdopterin with the concomitant release of AMP.</text>
</comment>
<comment type="caution">
    <text evidence="8">The sequence shown here is derived from an EMBL/GenBank/DDBJ whole genome shotgun (WGS) entry which is preliminary data.</text>
</comment>
<dbReference type="InterPro" id="IPR005110">
    <property type="entry name" value="MoeA_linker/N"/>
</dbReference>
<dbReference type="Gene3D" id="2.170.190.11">
    <property type="entry name" value="Molybdopterin biosynthesis moea protein, domain 3"/>
    <property type="match status" value="1"/>
</dbReference>
<dbReference type="Gene3D" id="3.40.980.10">
    <property type="entry name" value="MoaB/Mog-like domain"/>
    <property type="match status" value="1"/>
</dbReference>
<dbReference type="Gene3D" id="3.90.105.10">
    <property type="entry name" value="Molybdopterin biosynthesis moea protein, domain 2"/>
    <property type="match status" value="1"/>
</dbReference>
<name>A0A4U3L8K2_9BACT</name>
<keyword evidence="6 8" id="KW-0808">Transferase</keyword>
<comment type="catalytic activity">
    <reaction evidence="5">
        <text>adenylyl-molybdopterin + molybdate = Mo-molybdopterin + AMP + H(+)</text>
        <dbReference type="Rhea" id="RHEA:35047"/>
        <dbReference type="ChEBI" id="CHEBI:15378"/>
        <dbReference type="ChEBI" id="CHEBI:36264"/>
        <dbReference type="ChEBI" id="CHEBI:62727"/>
        <dbReference type="ChEBI" id="CHEBI:71302"/>
        <dbReference type="ChEBI" id="CHEBI:456215"/>
        <dbReference type="EC" id="2.10.1.1"/>
    </reaction>
</comment>
<keyword evidence="9" id="KW-1185">Reference proteome</keyword>
<dbReference type="InterPro" id="IPR036135">
    <property type="entry name" value="MoeA_linker/N_sf"/>
</dbReference>
<comment type="cofactor">
    <cofactor evidence="6">
        <name>Mg(2+)</name>
        <dbReference type="ChEBI" id="CHEBI:18420"/>
    </cofactor>
</comment>
<comment type="similarity">
    <text evidence="3 6">Belongs to the MoeA family.</text>
</comment>
<dbReference type="InterPro" id="IPR036688">
    <property type="entry name" value="MoeA_C_domain_IV_sf"/>
</dbReference>
<dbReference type="CDD" id="cd00887">
    <property type="entry name" value="MoeA"/>
    <property type="match status" value="1"/>
</dbReference>
<keyword evidence="6" id="KW-0460">Magnesium</keyword>
<keyword evidence="4 6" id="KW-0501">Molybdenum cofactor biosynthesis</keyword>
<dbReference type="InterPro" id="IPR005111">
    <property type="entry name" value="MoeA_C_domain_IV"/>
</dbReference>
<dbReference type="PANTHER" id="PTHR10192:SF5">
    <property type="entry name" value="GEPHYRIN"/>
    <property type="match status" value="1"/>
</dbReference>
<dbReference type="InterPro" id="IPR038987">
    <property type="entry name" value="MoeA-like"/>
</dbReference>
<dbReference type="InterPro" id="IPR001453">
    <property type="entry name" value="MoaB/Mog_dom"/>
</dbReference>
<evidence type="ECO:0000256" key="5">
    <source>
        <dbReference type="ARBA" id="ARBA00047317"/>
    </source>
</evidence>
<dbReference type="NCBIfam" id="TIGR00177">
    <property type="entry name" value="molyb_syn"/>
    <property type="match status" value="1"/>
</dbReference>
<dbReference type="PANTHER" id="PTHR10192">
    <property type="entry name" value="MOLYBDOPTERIN BIOSYNTHESIS PROTEIN"/>
    <property type="match status" value="1"/>
</dbReference>
<dbReference type="AlphaFoldDB" id="A0A4U3L8K2"/>
<evidence type="ECO:0000313" key="9">
    <source>
        <dbReference type="Proteomes" id="UP000305848"/>
    </source>
</evidence>
<dbReference type="SUPFAM" id="SSF63867">
    <property type="entry name" value="MoeA C-terminal domain-like"/>
    <property type="match status" value="1"/>
</dbReference>
<protein>
    <recommendedName>
        <fullName evidence="6">Molybdopterin molybdenumtransferase</fullName>
        <ecNumber evidence="6">2.10.1.1</ecNumber>
    </recommendedName>
</protein>
<dbReference type="GO" id="GO:0046872">
    <property type="term" value="F:metal ion binding"/>
    <property type="evidence" value="ECO:0007669"/>
    <property type="project" value="UniProtKB-UniRule"/>
</dbReference>
<evidence type="ECO:0000256" key="4">
    <source>
        <dbReference type="ARBA" id="ARBA00023150"/>
    </source>
</evidence>
<dbReference type="SUPFAM" id="SSF63882">
    <property type="entry name" value="MoeA N-terminal region -like"/>
    <property type="match status" value="1"/>
</dbReference>
<evidence type="ECO:0000313" key="8">
    <source>
        <dbReference type="EMBL" id="TKK71665.1"/>
    </source>
</evidence>
<dbReference type="SMART" id="SM00852">
    <property type="entry name" value="MoCF_biosynth"/>
    <property type="match status" value="1"/>
</dbReference>
<dbReference type="SUPFAM" id="SSF53218">
    <property type="entry name" value="Molybdenum cofactor biosynthesis proteins"/>
    <property type="match status" value="1"/>
</dbReference>
<evidence type="ECO:0000256" key="3">
    <source>
        <dbReference type="ARBA" id="ARBA00010763"/>
    </source>
</evidence>
<dbReference type="InterPro" id="IPR036425">
    <property type="entry name" value="MoaB/Mog-like_dom_sf"/>
</dbReference>
<dbReference type="UniPathway" id="UPA00344"/>
<proteinExistence type="inferred from homology"/>
<dbReference type="OrthoDB" id="9804758at2"/>
<comment type="pathway">
    <text evidence="2 6">Cofactor biosynthesis; molybdopterin biosynthesis.</text>
</comment>
<dbReference type="Gene3D" id="2.40.340.10">
    <property type="entry name" value="MoeA, C-terminal, domain IV"/>
    <property type="match status" value="1"/>
</dbReference>
<dbReference type="Pfam" id="PF03454">
    <property type="entry name" value="MoeA_C"/>
    <property type="match status" value="1"/>
</dbReference>
<feature type="domain" description="MoaB/Mog" evidence="7">
    <location>
        <begin position="176"/>
        <end position="314"/>
    </location>
</feature>
<evidence type="ECO:0000256" key="2">
    <source>
        <dbReference type="ARBA" id="ARBA00005046"/>
    </source>
</evidence>
<dbReference type="PROSITE" id="PS01079">
    <property type="entry name" value="MOCF_BIOSYNTHESIS_2"/>
    <property type="match status" value="1"/>
</dbReference>
<sequence>MITVHEALTQITACAKNFGKEEIPLLSATASVLADDVIADRDFPPYHRVTMDGIAINTKAFDAGKRDFYIENIQAAGTPLQVLKDDANCIEVMTGAVLPGGADAVIPYEECNITNGIATVQSPSIRQYQNVHLQGTDCKKETVLIPKDTVITPAHIGIMATVGLHKVMVYKNPVVAICSTGDELVDIAATPLPHQIRKSNVYMLAAALQQEGIAAQLHHLKDDKEAMQEQLTTILNECHVLLLSGAVSKGKFDYLPEVLTSLGMQTVFHRVAQRPGKPFLFGAFANGKLVFGFPGNPVSTFVCYHIHFKTWLHTSLHRATKKITARLEKPISFQPKLSFHVLVTLEYQEGICYANPIIGANSGDMPSLINAGGIITLPAEKDTFEEGDIFEVTYC</sequence>
<evidence type="ECO:0000259" key="7">
    <source>
        <dbReference type="SMART" id="SM00852"/>
    </source>
</evidence>
<accession>A0A4U3L8K2</accession>
<dbReference type="Pfam" id="PF00994">
    <property type="entry name" value="MoCF_biosynth"/>
    <property type="match status" value="1"/>
</dbReference>
<dbReference type="EMBL" id="SZQL01000001">
    <property type="protein sequence ID" value="TKK71665.1"/>
    <property type="molecule type" value="Genomic_DNA"/>
</dbReference>
<dbReference type="Pfam" id="PF03453">
    <property type="entry name" value="MoeA_N"/>
    <property type="match status" value="1"/>
</dbReference>
<dbReference type="RefSeq" id="WP_137259905.1">
    <property type="nucleotide sequence ID" value="NZ_SZQL01000001.1"/>
</dbReference>
<dbReference type="GO" id="GO:0006777">
    <property type="term" value="P:Mo-molybdopterin cofactor biosynthetic process"/>
    <property type="evidence" value="ECO:0007669"/>
    <property type="project" value="UniProtKB-UniRule"/>
</dbReference>